<gene>
    <name evidence="6" type="ORF">DASC09_059440</name>
</gene>
<organism evidence="6 7">
    <name type="scientific">Saccharomycopsis crataegensis</name>
    <dbReference type="NCBI Taxonomy" id="43959"/>
    <lineage>
        <taxon>Eukaryota</taxon>
        <taxon>Fungi</taxon>
        <taxon>Dikarya</taxon>
        <taxon>Ascomycota</taxon>
        <taxon>Saccharomycotina</taxon>
        <taxon>Saccharomycetes</taxon>
        <taxon>Saccharomycopsidaceae</taxon>
        <taxon>Saccharomycopsis</taxon>
    </lineage>
</organism>
<keyword evidence="2" id="KW-0175">Coiled coil</keyword>
<feature type="domain" description="Cwf19-like C-terminal" evidence="5">
    <location>
        <begin position="403"/>
        <end position="529"/>
    </location>
</feature>
<dbReference type="InterPro" id="IPR006767">
    <property type="entry name" value="Cwf19-like_C_dom-2"/>
</dbReference>
<reference evidence="6 7" key="1">
    <citation type="journal article" date="2023" name="Elife">
        <title>Identification of key yeast species and microbe-microbe interactions impacting larval growth of Drosophila in the wild.</title>
        <authorList>
            <person name="Mure A."/>
            <person name="Sugiura Y."/>
            <person name="Maeda R."/>
            <person name="Honda K."/>
            <person name="Sakurai N."/>
            <person name="Takahashi Y."/>
            <person name="Watada M."/>
            <person name="Katoh T."/>
            <person name="Gotoh A."/>
            <person name="Gotoh Y."/>
            <person name="Taniguchi I."/>
            <person name="Nakamura K."/>
            <person name="Hayashi T."/>
            <person name="Katayama T."/>
            <person name="Uemura T."/>
            <person name="Hattori Y."/>
        </authorList>
    </citation>
    <scope>NUCLEOTIDE SEQUENCE [LARGE SCALE GENOMIC DNA]</scope>
    <source>
        <strain evidence="6 7">SC-9</strain>
    </source>
</reference>
<dbReference type="GeneID" id="90076593"/>
<dbReference type="GO" id="GO:0000398">
    <property type="term" value="P:mRNA splicing, via spliceosome"/>
    <property type="evidence" value="ECO:0007669"/>
    <property type="project" value="TreeGrafter"/>
</dbReference>
<dbReference type="GO" id="GO:0071014">
    <property type="term" value="C:post-mRNA release spliceosomal complex"/>
    <property type="evidence" value="ECO:0007669"/>
    <property type="project" value="TreeGrafter"/>
</dbReference>
<dbReference type="PANTHER" id="PTHR12072">
    <property type="entry name" value="CWF19, CELL CYCLE CONTROL PROTEIN"/>
    <property type="match status" value="1"/>
</dbReference>
<dbReference type="PANTHER" id="PTHR12072:SF5">
    <property type="entry name" value="CWF19-LIKE PROTEIN 2"/>
    <property type="match status" value="1"/>
</dbReference>
<accession>A0AAV5QUG3</accession>
<dbReference type="Pfam" id="PF04676">
    <property type="entry name" value="CwfJ_C_2"/>
    <property type="match status" value="1"/>
</dbReference>
<evidence type="ECO:0000313" key="7">
    <source>
        <dbReference type="Proteomes" id="UP001360560"/>
    </source>
</evidence>
<comment type="similarity">
    <text evidence="1">Belongs to the CWF19 family.</text>
</comment>
<protein>
    <submittedName>
        <fullName evidence="6">Uncharacterized protein</fullName>
    </submittedName>
</protein>
<dbReference type="InterPro" id="IPR006768">
    <property type="entry name" value="Cwf19-like_C_dom-1"/>
</dbReference>
<feature type="domain" description="Cwf19-like protein C-terminal" evidence="4">
    <location>
        <begin position="577"/>
        <end position="636"/>
    </location>
</feature>
<feature type="compositionally biased region" description="Basic and acidic residues" evidence="3">
    <location>
        <begin position="83"/>
        <end position="95"/>
    </location>
</feature>
<dbReference type="Proteomes" id="UP001360560">
    <property type="component" value="Unassembled WGS sequence"/>
</dbReference>
<name>A0AAV5QUG3_9ASCO</name>
<feature type="region of interest" description="Disordered" evidence="3">
    <location>
        <begin position="1"/>
        <end position="135"/>
    </location>
</feature>
<feature type="coiled-coil region" evidence="2">
    <location>
        <begin position="250"/>
        <end position="322"/>
    </location>
</feature>
<evidence type="ECO:0000259" key="4">
    <source>
        <dbReference type="Pfam" id="PF04676"/>
    </source>
</evidence>
<sequence>MGEESSSSSHHSNSSRNRHSSSSHRDNRRSGINRESSSSRYRHRSSSGSSWRREEDYDRKRRKHSTDKSSSRSRARTGDSQLEESRREVFEEKYRAKQPQSLNRFIGSSSKPQPETPGPKQEKEEEDPISNDGEIFAGELAIEAAEGNRTIPEDEPPKVEEFKNPLKVSYEFGDSGSSYRMRKLKRCHTEAEDSNIAVSELANKRYPGLLDFNIAQEEDSELRKKEADTGYEIRRKPIGEFIDKKDLIRIKLTQAKLDRSAMQKENEKEEAKAQEASISQADLNVLKADLLRAKLKRDDTAFKELEKKYDELEQKFKRQQMVESQQVPNNDGLKDMTAQELLLQEQLTSASDYDISNYKSIAKDSKYVNDLEYTEEASSKLSGVGSKSNNTFSINTNLQDVIKQKNQKHGPCIYCLANDIHINNNLAVSIGEHCYVALNSPHVNLIPEAPESLMILPITHQRNYLYVMKNSGEAEKEFRGYMNAIRDYYKSLGFDCLFYETCRGKNSHCMVKSVAIPSSLTRAMKGYFKNEIMSMSGSSASETDGKEFNDDGVGNTALLNDLTATHKILIDTDPISNESKKSFKELIAKESDYFHVWFDSVGGYGHIIEGEGSRWPANDDLIVRRVIGGMIGKDQFEVENNGMFNGRKKFHWNFITGGTRNYKEDEIGGEGKELDVTQQNLVDKVNEKWLEFDPTLKDESE</sequence>
<keyword evidence="7" id="KW-1185">Reference proteome</keyword>
<dbReference type="Pfam" id="PF04677">
    <property type="entry name" value="CwfJ_C_1"/>
    <property type="match status" value="1"/>
</dbReference>
<dbReference type="RefSeq" id="XP_064855600.1">
    <property type="nucleotide sequence ID" value="XM_064999528.1"/>
</dbReference>
<dbReference type="InterPro" id="IPR040194">
    <property type="entry name" value="Cwf19-like"/>
</dbReference>
<evidence type="ECO:0000256" key="2">
    <source>
        <dbReference type="SAM" id="Coils"/>
    </source>
</evidence>
<feature type="compositionally biased region" description="Polar residues" evidence="3">
    <location>
        <begin position="98"/>
        <end position="113"/>
    </location>
</feature>
<comment type="caution">
    <text evidence="6">The sequence shown here is derived from an EMBL/GenBank/DDBJ whole genome shotgun (WGS) entry which is preliminary data.</text>
</comment>
<dbReference type="AlphaFoldDB" id="A0AAV5QUG3"/>
<evidence type="ECO:0000256" key="3">
    <source>
        <dbReference type="SAM" id="MobiDB-lite"/>
    </source>
</evidence>
<proteinExistence type="inferred from homology"/>
<dbReference type="EMBL" id="BTFZ01000020">
    <property type="protein sequence ID" value="GMM38605.1"/>
    <property type="molecule type" value="Genomic_DNA"/>
</dbReference>
<feature type="compositionally biased region" description="Basic residues" evidence="3">
    <location>
        <begin position="60"/>
        <end position="75"/>
    </location>
</feature>
<evidence type="ECO:0000256" key="1">
    <source>
        <dbReference type="ARBA" id="ARBA00006795"/>
    </source>
</evidence>
<feature type="compositionally biased region" description="Low complexity" evidence="3">
    <location>
        <begin position="1"/>
        <end position="15"/>
    </location>
</feature>
<evidence type="ECO:0000313" key="6">
    <source>
        <dbReference type="EMBL" id="GMM38605.1"/>
    </source>
</evidence>
<evidence type="ECO:0000259" key="5">
    <source>
        <dbReference type="Pfam" id="PF04677"/>
    </source>
</evidence>